<comment type="similarity">
    <text evidence="1">Belongs to the peptidase M13 family.</text>
</comment>
<accession>A0A9P6J208</accession>
<dbReference type="PANTHER" id="PTHR11733:SF167">
    <property type="entry name" value="FI17812P1-RELATED"/>
    <property type="match status" value="1"/>
</dbReference>
<dbReference type="InterPro" id="IPR024079">
    <property type="entry name" value="MetalloPept_cat_dom_sf"/>
</dbReference>
<dbReference type="Gene3D" id="3.40.390.10">
    <property type="entry name" value="Collagenase (Catalytic Domain)"/>
    <property type="match status" value="2"/>
</dbReference>
<dbReference type="EMBL" id="JAAAHY010000748">
    <property type="protein sequence ID" value="KAF9958057.1"/>
    <property type="molecule type" value="Genomic_DNA"/>
</dbReference>
<name>A0A9P6J208_MORAP</name>
<feature type="non-terminal residue" evidence="3">
    <location>
        <position position="97"/>
    </location>
</feature>
<dbReference type="GO" id="GO:0005886">
    <property type="term" value="C:plasma membrane"/>
    <property type="evidence" value="ECO:0007669"/>
    <property type="project" value="TreeGrafter"/>
</dbReference>
<proteinExistence type="inferred from homology"/>
<reference evidence="3" key="1">
    <citation type="journal article" date="2020" name="Fungal Divers.">
        <title>Resolving the Mortierellaceae phylogeny through synthesis of multi-gene phylogenetics and phylogenomics.</title>
        <authorList>
            <person name="Vandepol N."/>
            <person name="Liber J."/>
            <person name="Desiro A."/>
            <person name="Na H."/>
            <person name="Kennedy M."/>
            <person name="Barry K."/>
            <person name="Grigoriev I.V."/>
            <person name="Miller A.N."/>
            <person name="O'Donnell K."/>
            <person name="Stajich J.E."/>
            <person name="Bonito G."/>
        </authorList>
    </citation>
    <scope>NUCLEOTIDE SEQUENCE</scope>
    <source>
        <strain evidence="3">CK1249</strain>
    </source>
</reference>
<keyword evidence="4" id="KW-1185">Reference proteome</keyword>
<feature type="domain" description="Peptidase M13 C-terminal" evidence="2">
    <location>
        <begin position="1"/>
        <end position="50"/>
    </location>
</feature>
<evidence type="ECO:0000259" key="2">
    <source>
        <dbReference type="Pfam" id="PF01431"/>
    </source>
</evidence>
<dbReference type="GO" id="GO:0016485">
    <property type="term" value="P:protein processing"/>
    <property type="evidence" value="ECO:0007669"/>
    <property type="project" value="TreeGrafter"/>
</dbReference>
<dbReference type="SUPFAM" id="SSF55486">
    <property type="entry name" value="Metalloproteases ('zincins'), catalytic domain"/>
    <property type="match status" value="1"/>
</dbReference>
<dbReference type="OrthoDB" id="6475849at2759"/>
<dbReference type="Proteomes" id="UP000738359">
    <property type="component" value="Unassembled WGS sequence"/>
</dbReference>
<dbReference type="AlphaFoldDB" id="A0A9P6J208"/>
<evidence type="ECO:0000313" key="4">
    <source>
        <dbReference type="Proteomes" id="UP000738359"/>
    </source>
</evidence>
<feature type="domain" description="Peptidase M13 C-terminal" evidence="2">
    <location>
        <begin position="57"/>
        <end position="94"/>
    </location>
</feature>
<evidence type="ECO:0000313" key="3">
    <source>
        <dbReference type="EMBL" id="KAF9958057.1"/>
    </source>
</evidence>
<protein>
    <recommendedName>
        <fullName evidence="2">Peptidase M13 C-terminal domain-containing protein</fullName>
    </recommendedName>
</protein>
<dbReference type="GO" id="GO:0004222">
    <property type="term" value="F:metalloendopeptidase activity"/>
    <property type="evidence" value="ECO:0007669"/>
    <property type="project" value="InterPro"/>
</dbReference>
<evidence type="ECO:0000256" key="1">
    <source>
        <dbReference type="ARBA" id="ARBA00007357"/>
    </source>
</evidence>
<dbReference type="InterPro" id="IPR018497">
    <property type="entry name" value="Peptidase_M13_C"/>
</dbReference>
<dbReference type="PROSITE" id="PS51885">
    <property type="entry name" value="NEPRILYSIN"/>
    <property type="match status" value="1"/>
</dbReference>
<dbReference type="PANTHER" id="PTHR11733">
    <property type="entry name" value="ZINC METALLOPROTEASE FAMILY M13 NEPRILYSIN-RELATED"/>
    <property type="match status" value="1"/>
</dbReference>
<comment type="caution">
    <text evidence="3">The sequence shown here is derived from an EMBL/GenBank/DDBJ whole genome shotgun (WGS) entry which is preliminary data.</text>
</comment>
<organism evidence="3 4">
    <name type="scientific">Mortierella alpina</name>
    <name type="common">Oleaginous fungus</name>
    <name type="synonym">Mortierella renispora</name>
    <dbReference type="NCBI Taxonomy" id="64518"/>
    <lineage>
        <taxon>Eukaryota</taxon>
        <taxon>Fungi</taxon>
        <taxon>Fungi incertae sedis</taxon>
        <taxon>Mucoromycota</taxon>
        <taxon>Mortierellomycotina</taxon>
        <taxon>Mortierellomycetes</taxon>
        <taxon>Mortierellales</taxon>
        <taxon>Mortierellaceae</taxon>
        <taxon>Mortierella</taxon>
    </lineage>
</organism>
<sequence length="97" mass="10946">TRCFIEQYGNYTIKGPGGKETNVNGWTTLGENIADNGGIKLAFEAWRQRYRSDRTGKNHSPKEYRINGVVQNSAYFANAFKCKSGTPLNPVKKCILW</sequence>
<gene>
    <name evidence="3" type="ORF">BGZ70_009320</name>
</gene>
<dbReference type="InterPro" id="IPR000718">
    <property type="entry name" value="Peptidase_M13"/>
</dbReference>
<dbReference type="Pfam" id="PF01431">
    <property type="entry name" value="Peptidase_M13"/>
    <property type="match status" value="2"/>
</dbReference>